<evidence type="ECO:0000259" key="6">
    <source>
        <dbReference type="Pfam" id="PF03467"/>
    </source>
</evidence>
<feature type="domain" description="UPF3" evidence="6">
    <location>
        <begin position="8"/>
        <end position="169"/>
    </location>
</feature>
<dbReference type="Gene3D" id="3.30.70.330">
    <property type="match status" value="1"/>
</dbReference>
<evidence type="ECO:0000313" key="7">
    <source>
        <dbReference type="Proteomes" id="UP000827889"/>
    </source>
</evidence>
<dbReference type="GeneID" id="115728987"/>
<dbReference type="Pfam" id="PF03467">
    <property type="entry name" value="Smg4_UPF3"/>
    <property type="match status" value="1"/>
</dbReference>
<protein>
    <submittedName>
        <fullName evidence="8 9">Regulator of nonsense transcripts UPF3-like isoform X1</fullName>
    </submittedName>
</protein>
<accession>A0ABM3HFC9</accession>
<comment type="subcellular location">
    <subcellularLocation>
        <location evidence="1">Nucleus</location>
    </subcellularLocation>
</comment>
<dbReference type="CDD" id="cd12455">
    <property type="entry name" value="RRM_like_Smg4_UPF3"/>
    <property type="match status" value="1"/>
</dbReference>
<keyword evidence="7" id="KW-1185">Reference proteome</keyword>
<dbReference type="Proteomes" id="UP000827889">
    <property type="component" value="Chromosome 5"/>
</dbReference>
<keyword evidence="4" id="KW-0539">Nucleus</keyword>
<evidence type="ECO:0000313" key="8">
    <source>
        <dbReference type="RefSeq" id="XP_048135303.1"/>
    </source>
</evidence>
<dbReference type="InterPro" id="IPR005120">
    <property type="entry name" value="UPF3_dom"/>
</dbReference>
<name>A0ABM3HFC9_9MYRT</name>
<dbReference type="InterPro" id="IPR039722">
    <property type="entry name" value="Upf3"/>
</dbReference>
<proteinExistence type="inferred from homology"/>
<gene>
    <name evidence="8 9" type="primary">LOC115728987</name>
</gene>
<evidence type="ECO:0000256" key="2">
    <source>
        <dbReference type="ARBA" id="ARBA00005991"/>
    </source>
</evidence>
<dbReference type="RefSeq" id="XP_048135303.1">
    <property type="nucleotide sequence ID" value="XM_048279346.1"/>
</dbReference>
<evidence type="ECO:0000256" key="3">
    <source>
        <dbReference type="ARBA" id="ARBA00023161"/>
    </source>
</evidence>
<dbReference type="PANTHER" id="PTHR13112:SF0">
    <property type="entry name" value="FI21285P1"/>
    <property type="match status" value="1"/>
</dbReference>
<dbReference type="InterPro" id="IPR035979">
    <property type="entry name" value="RBD_domain_sf"/>
</dbReference>
<evidence type="ECO:0000256" key="1">
    <source>
        <dbReference type="ARBA" id="ARBA00004123"/>
    </source>
</evidence>
<dbReference type="InterPro" id="IPR012677">
    <property type="entry name" value="Nucleotide-bd_a/b_plait_sf"/>
</dbReference>
<dbReference type="RefSeq" id="XP_048135304.1">
    <property type="nucleotide sequence ID" value="XM_048279347.1"/>
</dbReference>
<dbReference type="SUPFAM" id="SSF54928">
    <property type="entry name" value="RNA-binding domain, RBD"/>
    <property type="match status" value="1"/>
</dbReference>
<comment type="similarity">
    <text evidence="2">Belongs to the RENT3 family.</text>
</comment>
<feature type="region of interest" description="Disordered" evidence="5">
    <location>
        <begin position="167"/>
        <end position="210"/>
    </location>
</feature>
<evidence type="ECO:0000256" key="5">
    <source>
        <dbReference type="SAM" id="MobiDB-lite"/>
    </source>
</evidence>
<evidence type="ECO:0000313" key="9">
    <source>
        <dbReference type="RefSeq" id="XP_048135304.1"/>
    </source>
</evidence>
<sequence length="383" mass="43619">MKKRPLDRTKVVWRHLPPSITQAFLTEQIDNVFSGRYDWVSFCPGKSSQKRHTLSRAYIKFKRLEDVTEFAGFFNGHVFVNEKGAQFKTIVEYAPFQRVPAQRLRKDSREGTLITDPEYIEFLKFLVKPVENLPSVEIQLERREAERSGAAEGVPIVTTPLMDYVRRKRASKRSRTRGKLKKKTGKSSDETRPSLSSKLNAEKRRTSTTTGALTDVASNSCSIEKATCNCIAKVEKLQLCNKSNTMGPTFRAELLGGDSGMARTVNLFFERWLWSIWFWQLKEQKNPAFKNKLFGGMSPRLFQEKHMTVPSADKHDHRSEKRNLVNQDVCGYLPEIHLGNEKEKPPGATPVQPSVKDANIAFDVVVGNDLLDLGDEKLETPVR</sequence>
<evidence type="ECO:0000256" key="4">
    <source>
        <dbReference type="ARBA" id="ARBA00023242"/>
    </source>
</evidence>
<feature type="compositionally biased region" description="Basic residues" evidence="5">
    <location>
        <begin position="167"/>
        <end position="185"/>
    </location>
</feature>
<keyword evidence="3" id="KW-0866">Nonsense-mediated mRNA decay</keyword>
<organism evidence="7 9">
    <name type="scientific">Rhodamnia argentea</name>
    <dbReference type="NCBI Taxonomy" id="178133"/>
    <lineage>
        <taxon>Eukaryota</taxon>
        <taxon>Viridiplantae</taxon>
        <taxon>Streptophyta</taxon>
        <taxon>Embryophyta</taxon>
        <taxon>Tracheophyta</taxon>
        <taxon>Spermatophyta</taxon>
        <taxon>Magnoliopsida</taxon>
        <taxon>eudicotyledons</taxon>
        <taxon>Gunneridae</taxon>
        <taxon>Pentapetalae</taxon>
        <taxon>rosids</taxon>
        <taxon>malvids</taxon>
        <taxon>Myrtales</taxon>
        <taxon>Myrtaceae</taxon>
        <taxon>Myrtoideae</taxon>
        <taxon>Myrteae</taxon>
        <taxon>Australasian group</taxon>
        <taxon>Rhodamnia</taxon>
    </lineage>
</organism>
<reference evidence="8 9" key="1">
    <citation type="submission" date="2025-05" db="UniProtKB">
        <authorList>
            <consortium name="RefSeq"/>
        </authorList>
    </citation>
    <scope>IDENTIFICATION</scope>
    <source>
        <tissue evidence="8 9">Leaf</tissue>
    </source>
</reference>
<dbReference type="PANTHER" id="PTHR13112">
    <property type="entry name" value="UPF3 REGULATOR OF NONSENSE TRANSCRIPTS-LIKE PROTEIN"/>
    <property type="match status" value="1"/>
</dbReference>